<organism evidence="2 3">
    <name type="scientific">Taxus chinensis</name>
    <name type="common">Chinese yew</name>
    <name type="synonym">Taxus wallichiana var. chinensis</name>
    <dbReference type="NCBI Taxonomy" id="29808"/>
    <lineage>
        <taxon>Eukaryota</taxon>
        <taxon>Viridiplantae</taxon>
        <taxon>Streptophyta</taxon>
        <taxon>Embryophyta</taxon>
        <taxon>Tracheophyta</taxon>
        <taxon>Spermatophyta</taxon>
        <taxon>Pinopsida</taxon>
        <taxon>Pinidae</taxon>
        <taxon>Conifers II</taxon>
        <taxon>Cupressales</taxon>
        <taxon>Taxaceae</taxon>
        <taxon>Taxus</taxon>
    </lineage>
</organism>
<dbReference type="Proteomes" id="UP000824469">
    <property type="component" value="Unassembled WGS sequence"/>
</dbReference>
<feature type="region of interest" description="Disordered" evidence="1">
    <location>
        <begin position="25"/>
        <end position="53"/>
    </location>
</feature>
<accession>A0AA38LFR4</accession>
<reference evidence="2 3" key="1">
    <citation type="journal article" date="2021" name="Nat. Plants">
        <title>The Taxus genome provides insights into paclitaxel biosynthesis.</title>
        <authorList>
            <person name="Xiong X."/>
            <person name="Gou J."/>
            <person name="Liao Q."/>
            <person name="Li Y."/>
            <person name="Zhou Q."/>
            <person name="Bi G."/>
            <person name="Li C."/>
            <person name="Du R."/>
            <person name="Wang X."/>
            <person name="Sun T."/>
            <person name="Guo L."/>
            <person name="Liang H."/>
            <person name="Lu P."/>
            <person name="Wu Y."/>
            <person name="Zhang Z."/>
            <person name="Ro D.K."/>
            <person name="Shang Y."/>
            <person name="Huang S."/>
            <person name="Yan J."/>
        </authorList>
    </citation>
    <scope>NUCLEOTIDE SEQUENCE [LARGE SCALE GENOMIC DNA]</scope>
    <source>
        <strain evidence="2">Ta-2019</strain>
    </source>
</reference>
<sequence length="53" mass="5933">YETSGIFDDSYFNGLFATDTKHTGMTYEDSKGERGEEIETRKMDDGDGVTLDS</sequence>
<proteinExistence type="predicted"/>
<evidence type="ECO:0000256" key="1">
    <source>
        <dbReference type="SAM" id="MobiDB-lite"/>
    </source>
</evidence>
<gene>
    <name evidence="2" type="ORF">KI387_043956</name>
</gene>
<comment type="caution">
    <text evidence="2">The sequence shown here is derived from an EMBL/GenBank/DDBJ whole genome shotgun (WGS) entry which is preliminary data.</text>
</comment>
<feature type="non-terminal residue" evidence="2">
    <location>
        <position position="1"/>
    </location>
</feature>
<feature type="compositionally biased region" description="Basic and acidic residues" evidence="1">
    <location>
        <begin position="28"/>
        <end position="45"/>
    </location>
</feature>
<evidence type="ECO:0000313" key="2">
    <source>
        <dbReference type="EMBL" id="KAH9320360.1"/>
    </source>
</evidence>
<dbReference type="EMBL" id="JAHRHJ020000004">
    <property type="protein sequence ID" value="KAH9320360.1"/>
    <property type="molecule type" value="Genomic_DNA"/>
</dbReference>
<evidence type="ECO:0000313" key="3">
    <source>
        <dbReference type="Proteomes" id="UP000824469"/>
    </source>
</evidence>
<feature type="non-terminal residue" evidence="2">
    <location>
        <position position="53"/>
    </location>
</feature>
<protein>
    <submittedName>
        <fullName evidence="2">Uncharacterized protein</fullName>
    </submittedName>
</protein>
<dbReference type="AlphaFoldDB" id="A0AA38LFR4"/>
<keyword evidence="3" id="KW-1185">Reference proteome</keyword>
<name>A0AA38LFR4_TAXCH</name>